<feature type="compositionally biased region" description="Pro residues" evidence="1">
    <location>
        <begin position="332"/>
        <end position="342"/>
    </location>
</feature>
<proteinExistence type="predicted"/>
<evidence type="ECO:0000256" key="1">
    <source>
        <dbReference type="SAM" id="MobiDB-lite"/>
    </source>
</evidence>
<feature type="region of interest" description="Disordered" evidence="1">
    <location>
        <begin position="612"/>
        <end position="737"/>
    </location>
</feature>
<feature type="compositionally biased region" description="Polar residues" evidence="1">
    <location>
        <begin position="134"/>
        <end position="152"/>
    </location>
</feature>
<accession>A0A139ALQ2</accession>
<evidence type="ECO:0000313" key="2">
    <source>
        <dbReference type="EMBL" id="KXS17712.1"/>
    </source>
</evidence>
<dbReference type="Proteomes" id="UP000070544">
    <property type="component" value="Unassembled WGS sequence"/>
</dbReference>
<feature type="compositionally biased region" description="Low complexity" evidence="1">
    <location>
        <begin position="423"/>
        <end position="433"/>
    </location>
</feature>
<feature type="region of interest" description="Disordered" evidence="1">
    <location>
        <begin position="1540"/>
        <end position="1560"/>
    </location>
</feature>
<feature type="region of interest" description="Disordered" evidence="1">
    <location>
        <begin position="331"/>
        <end position="382"/>
    </location>
</feature>
<feature type="compositionally biased region" description="Low complexity" evidence="1">
    <location>
        <begin position="1"/>
        <end position="15"/>
    </location>
</feature>
<feature type="compositionally biased region" description="Polar residues" evidence="1">
    <location>
        <begin position="159"/>
        <end position="174"/>
    </location>
</feature>
<feature type="compositionally biased region" description="Polar residues" evidence="1">
    <location>
        <begin position="669"/>
        <end position="683"/>
    </location>
</feature>
<feature type="compositionally biased region" description="Polar residues" evidence="1">
    <location>
        <begin position="434"/>
        <end position="461"/>
    </location>
</feature>
<feature type="compositionally biased region" description="Acidic residues" evidence="1">
    <location>
        <begin position="825"/>
        <end position="842"/>
    </location>
</feature>
<feature type="compositionally biased region" description="Basic and acidic residues" evidence="1">
    <location>
        <begin position="686"/>
        <end position="697"/>
    </location>
</feature>
<sequence length="1646" mass="175436">MFRPSSTGSGPPSGNIGAGRGASGNSGSAPTSGDGTAVGMGQNGQFPTQAFAGSLQPGFHMPYTYSVSLPVPSSSTMASIAPHMGHQFQHWPNPATDPNFGRLQPMSPGGYPMPGPPPLISTSGPTVASVDVSTTRATPAESSPENVQIPNSTEHDQHNAMTQQGSASSVSSVTGLQSFQASNAFHQHSQLLPHQSAVTTQGGQTMVSVLPIPQHISLQNSAPTQTQSQVISRLQAGVLALQGRSQPSGSYPQHQHSMPQQFQGQNRPNGMPHPTFSGLPHMDNHGDAALNLLALHGSATVQPTNVPHLVHQPQRGPSLPNQQQVVGGSYFPPSPQMRPPGPGQTMSMSSPTAFSVGDSPSSTSPATPHFPSSTILNPHQGVYFQGPQSLPLQAPLGPQTSYAGYKNWSQAAIAATLQRHHQQSQLQLGSNQSAPAQQTHTQRGSHRASGSNGTNAPTSGRSASHSKSQSMSSTNRFQRSEIVVEVPVPPVNMVPATNARTNKSTVAAQSKPSTSAVKRTGRAVGKSGGTKANDAKTRSKSSVQQPREPYIKPTRAAANLAQEASKITPAYHIIAEYSEDSDSDDETDIGNEGSSKSGGMLLDGLRAAQEAKAKELGVRSPRRIGLSQVEKDGISPNKGEAADSDWSSDEEDHQSTQASIRDPHRASLQDETNVNETNTGNPESDTEARQRETEVREASASLASGARPTQLEEGDGDEDVLRGEESPKPVSDTKEPTATLELGIGAIELATMKLPIDSSVELSDKVPSQISLEPDFTAGIQMNEEQVTTPGETASVPIASIPDTLSESFAPKPSSLSNVPPSGIEIDESESEAEVLDDEEEPPVVSTTQSFAFGEGMGYGDYEELDDDDEEEELEIEGTAAGTLESEAAPSPGFSQSAPVVGAHWVIGSAQSYQSGEFGQFNSEYEYDGEDGDGEDDHEAERIIVDDEATPVPDLGHHSGTIPPPVDEHDQDRIFVEIADGYGVAYMRFPVEKLEETTDFSALFDEWSRKSKETWGTPASTRVSDGTKPKRKNRWVGVARTRESTRTKSRQHAGDSHETDGSLPVPTLTARPYPFCRRRPAVINRKDSTGTGGWVALHEPTGVSTRLEPSNVELISARRKRRSDLRDEEHGPLGNVAPVSKRPKFGHSSGEVSVEADSGRKASRHHITKSIDRGKDVGKSVLKLGTKSIRATVEQGHTTSSPPPKKAKTAQRAKKASSFTIDIDGDPHSRATAPNVSNSGFARAHTRVLTWSHPFHQSISQLQPPLRLVDFGGQGNSLFRCLAFKTVGSAEAHRSVRRQIVEFLKQQTRTAESQTEIGEPPSAWWGTLSDRIARDSDDSSHQGAVRISLKGVEGSMSGSPIVGQSRRSMTASRLLANYLGRMSKDGVEGDITCIEAFAVLSGRTILLSNWNPENSRVDSILFGPESLDPKLTSEVSPAKVPSEPISVGAPSLNSALDPHPIYHVDATPEAAPQLVRISEHAEPKTDHGGMQTKSGELETPASNPVVNEDADELHASAQDAPPFPALSSLHEGGAIKSAGELTGQQQSDPPESEPLGLVGPTLPIVPEGPLAANPHLRHFHDNSIIHIATLPTTDVEERVNHYVCVEKETLGSKVDTQQHVRLKLTFGKVGSLSMPTAVENRAMSFE</sequence>
<feature type="compositionally biased region" description="Acidic residues" evidence="1">
    <location>
        <begin position="642"/>
        <end position="652"/>
    </location>
</feature>
<feature type="region of interest" description="Disordered" evidence="1">
    <location>
        <begin position="134"/>
        <end position="174"/>
    </location>
</feature>
<feature type="region of interest" description="Disordered" evidence="1">
    <location>
        <begin position="578"/>
        <end position="600"/>
    </location>
</feature>
<feature type="compositionally biased region" description="Polar residues" evidence="1">
    <location>
        <begin position="345"/>
        <end position="377"/>
    </location>
</feature>
<keyword evidence="3" id="KW-1185">Reference proteome</keyword>
<dbReference type="Gene3D" id="3.90.70.80">
    <property type="match status" value="1"/>
</dbReference>
<protein>
    <submittedName>
        <fullName evidence="2">Uncharacterized protein</fullName>
    </submittedName>
</protein>
<gene>
    <name evidence="2" type="ORF">M427DRAFT_153607</name>
</gene>
<feature type="region of interest" description="Disordered" evidence="1">
    <location>
        <begin position="1190"/>
        <end position="1213"/>
    </location>
</feature>
<feature type="region of interest" description="Disordered" evidence="1">
    <location>
        <begin position="1119"/>
        <end position="1167"/>
    </location>
</feature>
<feature type="compositionally biased region" description="Basic and acidic residues" evidence="1">
    <location>
        <begin position="1040"/>
        <end position="1060"/>
    </location>
</feature>
<name>A0A139ALQ2_GONPJ</name>
<organism evidence="2 3">
    <name type="scientific">Gonapodya prolifera (strain JEL478)</name>
    <name type="common">Monoblepharis prolifera</name>
    <dbReference type="NCBI Taxonomy" id="1344416"/>
    <lineage>
        <taxon>Eukaryota</taxon>
        <taxon>Fungi</taxon>
        <taxon>Fungi incertae sedis</taxon>
        <taxon>Chytridiomycota</taxon>
        <taxon>Chytridiomycota incertae sedis</taxon>
        <taxon>Monoblepharidomycetes</taxon>
        <taxon>Monoblepharidales</taxon>
        <taxon>Gonapodyaceae</taxon>
        <taxon>Gonapodya</taxon>
    </lineage>
</organism>
<feature type="region of interest" description="Disordered" evidence="1">
    <location>
        <begin position="805"/>
        <end position="871"/>
    </location>
</feature>
<feature type="compositionally biased region" description="Basic and acidic residues" evidence="1">
    <location>
        <begin position="719"/>
        <end position="735"/>
    </location>
</feature>
<feature type="compositionally biased region" description="Polar residues" evidence="1">
    <location>
        <begin position="498"/>
        <end position="517"/>
    </location>
</feature>
<feature type="region of interest" description="Disordered" evidence="1">
    <location>
        <begin position="1481"/>
        <end position="1504"/>
    </location>
</feature>
<feature type="region of interest" description="Disordered" evidence="1">
    <location>
        <begin position="422"/>
        <end position="551"/>
    </location>
</feature>
<dbReference type="OrthoDB" id="10670684at2759"/>
<feature type="compositionally biased region" description="Acidic residues" evidence="1">
    <location>
        <begin position="578"/>
        <end position="589"/>
    </location>
</feature>
<evidence type="ECO:0000313" key="3">
    <source>
        <dbReference type="Proteomes" id="UP000070544"/>
    </source>
</evidence>
<feature type="compositionally biased region" description="Acidic residues" evidence="1">
    <location>
        <begin position="861"/>
        <end position="871"/>
    </location>
</feature>
<feature type="region of interest" description="Disordered" evidence="1">
    <location>
        <begin position="1015"/>
        <end position="1066"/>
    </location>
</feature>
<reference evidence="2 3" key="1">
    <citation type="journal article" date="2015" name="Genome Biol. Evol.">
        <title>Phylogenomic analyses indicate that early fungi evolved digesting cell walls of algal ancestors of land plants.</title>
        <authorList>
            <person name="Chang Y."/>
            <person name="Wang S."/>
            <person name="Sekimoto S."/>
            <person name="Aerts A.L."/>
            <person name="Choi C."/>
            <person name="Clum A."/>
            <person name="LaButti K.M."/>
            <person name="Lindquist E.A."/>
            <person name="Yee Ngan C."/>
            <person name="Ohm R.A."/>
            <person name="Salamov A.A."/>
            <person name="Grigoriev I.V."/>
            <person name="Spatafora J.W."/>
            <person name="Berbee M.L."/>
        </authorList>
    </citation>
    <scope>NUCLEOTIDE SEQUENCE [LARGE SCALE GENOMIC DNA]</scope>
    <source>
        <strain evidence="2 3">JEL478</strain>
    </source>
</reference>
<feature type="region of interest" description="Disordered" evidence="1">
    <location>
        <begin position="1"/>
        <end position="51"/>
    </location>
</feature>
<dbReference type="EMBL" id="KQ965745">
    <property type="protein sequence ID" value="KXS17712.1"/>
    <property type="molecule type" value="Genomic_DNA"/>
</dbReference>
<feature type="region of interest" description="Disordered" evidence="1">
    <location>
        <begin position="244"/>
        <end position="267"/>
    </location>
</feature>
<feature type="compositionally biased region" description="Low complexity" evidence="1">
    <location>
        <begin position="462"/>
        <end position="473"/>
    </location>
</feature>